<keyword evidence="1" id="KW-1133">Transmembrane helix</keyword>
<reference evidence="2" key="1">
    <citation type="journal article" date="2013" name="PLoS ONE">
        <title>Metagenomic insights into the carbohydrate-active enzymes carried by the microorganisms adhering to solid digesta in the rumen of cows.</title>
        <authorList>
            <person name="Wang L."/>
            <person name="Hatem A."/>
            <person name="Catalyurek U.V."/>
            <person name="Morrison M."/>
            <person name="Yu Z."/>
        </authorList>
    </citation>
    <scope>NUCLEOTIDE SEQUENCE</scope>
</reference>
<name>W0FLZ7_9BACT</name>
<evidence type="ECO:0000313" key="2">
    <source>
        <dbReference type="EMBL" id="AHF25971.1"/>
    </source>
</evidence>
<feature type="transmembrane region" description="Helical" evidence="1">
    <location>
        <begin position="41"/>
        <end position="60"/>
    </location>
</feature>
<dbReference type="EMBL" id="KC246860">
    <property type="protein sequence ID" value="AHF25971.1"/>
    <property type="molecule type" value="Genomic_DNA"/>
</dbReference>
<protein>
    <submittedName>
        <fullName evidence="2">Uncharacterized protein</fullName>
    </submittedName>
</protein>
<feature type="transmembrane region" description="Helical" evidence="1">
    <location>
        <begin position="12"/>
        <end position="35"/>
    </location>
</feature>
<dbReference type="AlphaFoldDB" id="W0FLZ7"/>
<accession>W0FLZ7</accession>
<sequence length="69" mass="7151">MFGAIIGIVFGLYAVVAVINVIGVVIGAVFSGAAFMLGEVFSGEGLVIGIVIGLVLYFWLKKRNASNMG</sequence>
<keyword evidence="1" id="KW-0812">Transmembrane</keyword>
<evidence type="ECO:0000256" key="1">
    <source>
        <dbReference type="SAM" id="Phobius"/>
    </source>
</evidence>
<proteinExistence type="predicted"/>
<organism evidence="2">
    <name type="scientific">uncultured bacterium Contigcl_1556</name>
    <dbReference type="NCBI Taxonomy" id="1393652"/>
    <lineage>
        <taxon>Bacteria</taxon>
        <taxon>environmental samples</taxon>
    </lineage>
</organism>
<keyword evidence="1" id="KW-0472">Membrane</keyword>